<evidence type="ECO:0000313" key="2">
    <source>
        <dbReference type="EMBL" id="OTI63817.1"/>
    </source>
</evidence>
<sequence>MGSVKKIVGSITGSTGADAAKDAANAQAAAANNAARLTQQQFDQLRKDLAPFVSLGTGSQNALLQAMGYTPTFKDGQLSGLAVNPKAALQQQFSFTGKDLQNTPGYQFALNQGLRAVQNSASAQGLGLSGAQLKGATQYATGLADQTYGDQYNRALSTYNTNYQTAANNVNNLMQLLNIGQSSAAQTGVAGLNAANTAGGYLTQGANAIASGKIGAANAYGNALQSGIGTGLGLFALMSDRRMKVDIKRVGQTDSGLPIYTYRYKGHPTVHMGVMAQELQAVNPDAVVERDGILFVNYAEVA</sequence>
<comment type="caution">
    <text evidence="2">The sequence shown here is derived from an EMBL/GenBank/DDBJ whole genome shotgun (WGS) entry which is preliminary data.</text>
</comment>
<dbReference type="Pfam" id="PF13884">
    <property type="entry name" value="Peptidase_S74"/>
    <property type="match status" value="1"/>
</dbReference>
<evidence type="ECO:0000259" key="1">
    <source>
        <dbReference type="Pfam" id="PF13884"/>
    </source>
</evidence>
<dbReference type="Proteomes" id="UP000194857">
    <property type="component" value="Unassembled WGS sequence"/>
</dbReference>
<reference evidence="2 3" key="1">
    <citation type="submission" date="2017-05" db="EMBL/GenBank/DDBJ databases">
        <authorList>
            <person name="Song R."/>
            <person name="Chenine A.L."/>
            <person name="Ruprecht R.M."/>
        </authorList>
    </citation>
    <scope>NUCLEOTIDE SEQUENCE [LARGE SCALE GENOMIC DNA]</scope>
    <source>
        <strain evidence="2 3">S567_C10_BS</strain>
    </source>
</reference>
<proteinExistence type="predicted"/>
<dbReference type="EMBL" id="NFFZ01000003">
    <property type="protein sequence ID" value="OTI63817.1"/>
    <property type="molecule type" value="Genomic_DNA"/>
</dbReference>
<feature type="domain" description="Peptidase S74" evidence="1">
    <location>
        <begin position="239"/>
        <end position="287"/>
    </location>
</feature>
<protein>
    <recommendedName>
        <fullName evidence="1">Peptidase S74 domain-containing protein</fullName>
    </recommendedName>
</protein>
<dbReference type="InterPro" id="IPR030392">
    <property type="entry name" value="S74_ICA"/>
</dbReference>
<evidence type="ECO:0000313" key="3">
    <source>
        <dbReference type="Proteomes" id="UP000194857"/>
    </source>
</evidence>
<gene>
    <name evidence="2" type="ORF">CAZ10_06230</name>
</gene>
<accession>A0A241XSR6</accession>
<dbReference type="RefSeq" id="WP_023464360.1">
    <property type="nucleotide sequence ID" value="NZ_CAADQQ010000298.1"/>
</dbReference>
<name>A0A241XSR6_PSEAI</name>
<organism evidence="2 3">
    <name type="scientific">Pseudomonas aeruginosa</name>
    <dbReference type="NCBI Taxonomy" id="287"/>
    <lineage>
        <taxon>Bacteria</taxon>
        <taxon>Pseudomonadati</taxon>
        <taxon>Pseudomonadota</taxon>
        <taxon>Gammaproteobacteria</taxon>
        <taxon>Pseudomonadales</taxon>
        <taxon>Pseudomonadaceae</taxon>
        <taxon>Pseudomonas</taxon>
    </lineage>
</organism>
<dbReference type="AlphaFoldDB" id="A0A241XSR6"/>